<feature type="coiled-coil region" evidence="1">
    <location>
        <begin position="139"/>
        <end position="173"/>
    </location>
</feature>
<evidence type="ECO:0000256" key="1">
    <source>
        <dbReference type="SAM" id="Coils"/>
    </source>
</evidence>
<evidence type="ECO:0000313" key="5">
    <source>
        <dbReference type="Proteomes" id="UP000024837"/>
    </source>
</evidence>
<keyword evidence="3" id="KW-0732">Signal</keyword>
<feature type="compositionally biased region" description="Low complexity" evidence="2">
    <location>
        <begin position="37"/>
        <end position="54"/>
    </location>
</feature>
<feature type="chain" id="PRO_5004893583" evidence="3">
    <location>
        <begin position="22"/>
        <end position="303"/>
    </location>
</feature>
<accession>W7HYG7</accession>
<name>W7HYG7_9PEZI</name>
<gene>
    <name evidence="4" type="ORF">DRE_01037</name>
</gene>
<dbReference type="OrthoDB" id="5426714at2759"/>
<feature type="signal peptide" evidence="3">
    <location>
        <begin position="1"/>
        <end position="21"/>
    </location>
</feature>
<evidence type="ECO:0000256" key="3">
    <source>
        <dbReference type="SAM" id="SignalP"/>
    </source>
</evidence>
<sequence length="303" mass="32059">MRIGILSAAALAFLYASPVLGKAIAFPQEDELVAVESPDSVEVVDVQQADTPDNNGPPPPDAPPADQSVEQPVDQQPDQPTGESAAEPPAAEGPSDSTDQVAPLSLDESQPIPTTMEVLPAEESAAIAELSPESNSTEATAAMDALDAATQNLQEMENNLQLKKFELAQSQNVDSMDVTIQSGSGLLEASLKDLPQETDGTLKNINVCQGSTVGWNDNTDRSPMKISLGKTMTLDIDAILYQDSDCTIRIDSNGTDSEWPPKDDFKHVGDRVPFWFKLLGLSAAQLLGQAPLPNGVLLTPLSG</sequence>
<dbReference type="AlphaFoldDB" id="W7HYG7"/>
<proteinExistence type="predicted"/>
<evidence type="ECO:0000256" key="2">
    <source>
        <dbReference type="SAM" id="MobiDB-lite"/>
    </source>
</evidence>
<organism evidence="4 5">
    <name type="scientific">Drechslerella stenobrocha 248</name>
    <dbReference type="NCBI Taxonomy" id="1043628"/>
    <lineage>
        <taxon>Eukaryota</taxon>
        <taxon>Fungi</taxon>
        <taxon>Dikarya</taxon>
        <taxon>Ascomycota</taxon>
        <taxon>Pezizomycotina</taxon>
        <taxon>Orbiliomycetes</taxon>
        <taxon>Orbiliales</taxon>
        <taxon>Orbiliaceae</taxon>
        <taxon>Drechslerella</taxon>
    </lineage>
</organism>
<feature type="compositionally biased region" description="Low complexity" evidence="2">
    <location>
        <begin position="64"/>
        <end position="95"/>
    </location>
</feature>
<dbReference type="Proteomes" id="UP000024837">
    <property type="component" value="Unassembled WGS sequence"/>
</dbReference>
<evidence type="ECO:0000313" key="4">
    <source>
        <dbReference type="EMBL" id="EWC44978.1"/>
    </source>
</evidence>
<keyword evidence="1" id="KW-0175">Coiled coil</keyword>
<reference evidence="4 5" key="1">
    <citation type="submission" date="2013-05" db="EMBL/GenBank/DDBJ databases">
        <title>Drechslerella stenobrocha genome reveals carnivorous origination and mechanical trapping mechanism of predatory fungi.</title>
        <authorList>
            <person name="Liu X."/>
            <person name="Zhang W."/>
            <person name="Liu K."/>
        </authorList>
    </citation>
    <scope>NUCLEOTIDE SEQUENCE [LARGE SCALE GENOMIC DNA]</scope>
    <source>
        <strain evidence="4 5">248</strain>
    </source>
</reference>
<keyword evidence="5" id="KW-1185">Reference proteome</keyword>
<protein>
    <submittedName>
        <fullName evidence="4">Uncharacterized protein</fullName>
    </submittedName>
</protein>
<feature type="region of interest" description="Disordered" evidence="2">
    <location>
        <begin position="37"/>
        <end position="103"/>
    </location>
</feature>
<dbReference type="EMBL" id="KI966433">
    <property type="protein sequence ID" value="EWC44978.1"/>
    <property type="molecule type" value="Genomic_DNA"/>
</dbReference>
<dbReference type="HOGENOM" id="CLU_918366_0_0_1"/>